<dbReference type="PRINTS" id="PR00367">
    <property type="entry name" value="ETHRSPELEMNT"/>
</dbReference>
<comment type="caution">
    <text evidence="9">The sequence shown here is derived from an EMBL/GenBank/DDBJ whole genome shotgun (WGS) entry which is preliminary data.</text>
</comment>
<feature type="region of interest" description="Disordered" evidence="7">
    <location>
        <begin position="178"/>
        <end position="207"/>
    </location>
</feature>
<dbReference type="SUPFAM" id="SSF54171">
    <property type="entry name" value="DNA-binding domain"/>
    <property type="match status" value="2"/>
</dbReference>
<reference evidence="9" key="1">
    <citation type="journal article" date="2018" name="Nat. Genet.">
        <title>Extensive intraspecific gene order and gene structural variations between Mo17 and other maize genomes.</title>
        <authorList>
            <person name="Sun S."/>
            <person name="Zhou Y."/>
            <person name="Chen J."/>
            <person name="Shi J."/>
            <person name="Zhao H."/>
            <person name="Zhao H."/>
            <person name="Song W."/>
            <person name="Zhang M."/>
            <person name="Cui Y."/>
            <person name="Dong X."/>
            <person name="Liu H."/>
            <person name="Ma X."/>
            <person name="Jiao Y."/>
            <person name="Wang B."/>
            <person name="Wei X."/>
            <person name="Stein J.C."/>
            <person name="Glaubitz J.C."/>
            <person name="Lu F."/>
            <person name="Yu G."/>
            <person name="Liang C."/>
            <person name="Fengler K."/>
            <person name="Li B."/>
            <person name="Rafalski A."/>
            <person name="Schnable P.S."/>
            <person name="Ware D.H."/>
            <person name="Buckler E.S."/>
            <person name="Lai J."/>
        </authorList>
    </citation>
    <scope>NUCLEOTIDE SEQUENCE [LARGE SCALE GENOMIC DNA]</scope>
    <source>
        <tissue evidence="9">Seedling</tissue>
    </source>
</reference>
<proteinExistence type="inferred from homology"/>
<feature type="compositionally biased region" description="Low complexity" evidence="7">
    <location>
        <begin position="138"/>
        <end position="152"/>
    </location>
</feature>
<evidence type="ECO:0000256" key="5">
    <source>
        <dbReference type="ARBA" id="ARBA00023242"/>
    </source>
</evidence>
<name>A0A3L6E0R3_MAIZE</name>
<feature type="region of interest" description="Disordered" evidence="7">
    <location>
        <begin position="517"/>
        <end position="537"/>
    </location>
</feature>
<feature type="region of interest" description="Disordered" evidence="7">
    <location>
        <begin position="19"/>
        <end position="99"/>
    </location>
</feature>
<comment type="similarity">
    <text evidence="6">Belongs to the AP2/ERF transcription factor family. AP2 subfamily.</text>
</comment>
<protein>
    <submittedName>
        <fullName evidence="9">Floral homeotic protein APETALA 2</fullName>
    </submittedName>
</protein>
<organism evidence="9">
    <name type="scientific">Zea mays</name>
    <name type="common">Maize</name>
    <dbReference type="NCBI Taxonomy" id="4577"/>
    <lineage>
        <taxon>Eukaryota</taxon>
        <taxon>Viridiplantae</taxon>
        <taxon>Streptophyta</taxon>
        <taxon>Embryophyta</taxon>
        <taxon>Tracheophyta</taxon>
        <taxon>Spermatophyta</taxon>
        <taxon>Magnoliopsida</taxon>
        <taxon>Liliopsida</taxon>
        <taxon>Poales</taxon>
        <taxon>Poaceae</taxon>
        <taxon>PACMAD clade</taxon>
        <taxon>Panicoideae</taxon>
        <taxon>Andropogonodae</taxon>
        <taxon>Andropogoneae</taxon>
        <taxon>Tripsacinae</taxon>
        <taxon>Zea</taxon>
    </lineage>
</organism>
<feature type="compositionally biased region" description="Low complexity" evidence="7">
    <location>
        <begin position="61"/>
        <end position="74"/>
    </location>
</feature>
<dbReference type="FunFam" id="3.30.730.10:FF:000004">
    <property type="entry name" value="AP2-like ethylene-responsive transcription factor"/>
    <property type="match status" value="1"/>
</dbReference>
<evidence type="ECO:0000256" key="2">
    <source>
        <dbReference type="ARBA" id="ARBA00023015"/>
    </source>
</evidence>
<feature type="domain" description="AP2/ERF" evidence="8">
    <location>
        <begin position="207"/>
        <end position="263"/>
    </location>
</feature>
<dbReference type="InterPro" id="IPR016177">
    <property type="entry name" value="DNA-bd_dom_sf"/>
</dbReference>
<dbReference type="CDD" id="cd00018">
    <property type="entry name" value="AP2"/>
    <property type="match status" value="2"/>
</dbReference>
<dbReference type="Proteomes" id="UP000251960">
    <property type="component" value="Chromosome 7"/>
</dbReference>
<dbReference type="PANTHER" id="PTHR32467:SF152">
    <property type="entry name" value="APETALA2-LIKE PROTEIN 3"/>
    <property type="match status" value="1"/>
</dbReference>
<keyword evidence="4" id="KW-0804">Transcription</keyword>
<dbReference type="Pfam" id="PF00847">
    <property type="entry name" value="AP2"/>
    <property type="match status" value="2"/>
</dbReference>
<feature type="region of interest" description="Disordered" evidence="7">
    <location>
        <begin position="116"/>
        <end position="161"/>
    </location>
</feature>
<evidence type="ECO:0000313" key="9">
    <source>
        <dbReference type="EMBL" id="PWZ14098.1"/>
    </source>
</evidence>
<keyword evidence="5" id="KW-0539">Nucleus</keyword>
<evidence type="ECO:0000259" key="8">
    <source>
        <dbReference type="PROSITE" id="PS51032"/>
    </source>
</evidence>
<keyword evidence="2" id="KW-0805">Transcription regulation</keyword>
<sequence>MASPAIPFAPLTSHRAAPFVLGCPPPWPPPPPPPPAARTRPPPPRPDAATAAARLLEEEAGAGSSRARSPGGPELESMVLDLNAESPTPGSASATSSSSVVVGGGFFRFDLLGGTPDEEGCSPSPPIVTRQLFPLPYPDAAGSTAASTASNGSPPPEVAGAWARRPADLGAPALAQGKVVSAPSSPAVVSPAAGKKSRRGPRSRSSQYRGVTFYRRTGRWESHIWDCGKQVYLGGFDTAHAAARAYDRAAIKFRGLDADINFQLKDYEDDLKQMRNWTKEEFVHILRRQSTGFARGSSKYRGVTLHKCGRWEARMGQLLGKKYIYLGLFDSEIEAARAYDRAAIRFNGPDAVTNFDSVSYDGDVPLPPAIEKDVVDGDILDLNLRISQPNVHDLRSDGTLTGFGLSCNSPEASSSIVSQVNILQFYPMGPQWPVHPHSRSMRPQHPHLYASPCPGFFVNLREAPMQEEENRSEPACPQPFPSWSWAWQTQGSRAPVLPATTAASSGFSTAAATGVDAATSGHSVPPPSGSLRQFSGYHQLRFPPTA</sequence>
<evidence type="ECO:0000256" key="1">
    <source>
        <dbReference type="ARBA" id="ARBA00004123"/>
    </source>
</evidence>
<keyword evidence="3" id="KW-0238">DNA-binding</keyword>
<evidence type="ECO:0000256" key="4">
    <source>
        <dbReference type="ARBA" id="ARBA00023163"/>
    </source>
</evidence>
<dbReference type="GO" id="GO:0005634">
    <property type="term" value="C:nucleus"/>
    <property type="evidence" value="ECO:0007669"/>
    <property type="project" value="UniProtKB-SubCell"/>
</dbReference>
<dbReference type="GO" id="GO:0009909">
    <property type="term" value="P:regulation of flower development"/>
    <property type="evidence" value="ECO:0007669"/>
    <property type="project" value="UniProtKB-ARBA"/>
</dbReference>
<evidence type="ECO:0000256" key="7">
    <source>
        <dbReference type="SAM" id="MobiDB-lite"/>
    </source>
</evidence>
<dbReference type="SMART" id="SM00380">
    <property type="entry name" value="AP2"/>
    <property type="match status" value="2"/>
</dbReference>
<dbReference type="InterPro" id="IPR036955">
    <property type="entry name" value="AP2/ERF_dom_sf"/>
</dbReference>
<dbReference type="AlphaFoldDB" id="A0A3L6E0R3"/>
<feature type="compositionally biased region" description="Low complexity" evidence="7">
    <location>
        <begin position="179"/>
        <end position="194"/>
    </location>
</feature>
<feature type="compositionally biased region" description="Pro residues" evidence="7">
    <location>
        <begin position="23"/>
        <end position="46"/>
    </location>
</feature>
<dbReference type="GO" id="GO:0003677">
    <property type="term" value="F:DNA binding"/>
    <property type="evidence" value="ECO:0007669"/>
    <property type="project" value="UniProtKB-KW"/>
</dbReference>
<dbReference type="PANTHER" id="PTHR32467">
    <property type="entry name" value="AP2-LIKE ETHYLENE-RESPONSIVE TRANSCRIPTION FACTOR"/>
    <property type="match status" value="1"/>
</dbReference>
<feature type="domain" description="AP2/ERF" evidence="8">
    <location>
        <begin position="299"/>
        <end position="356"/>
    </location>
</feature>
<dbReference type="PROSITE" id="PS51032">
    <property type="entry name" value="AP2_ERF"/>
    <property type="match status" value="2"/>
</dbReference>
<accession>A0A3L6E0R3</accession>
<gene>
    <name evidence="9" type="primary">AP2_5</name>
    <name evidence="9" type="ORF">Zm00014a_038790</name>
</gene>
<dbReference type="ExpressionAtlas" id="A0A3L6E0R3">
    <property type="expression patterns" value="baseline and differential"/>
</dbReference>
<dbReference type="Gene3D" id="3.30.730.10">
    <property type="entry name" value="AP2/ERF domain"/>
    <property type="match status" value="2"/>
</dbReference>
<comment type="subcellular location">
    <subcellularLocation>
        <location evidence="1">Nucleus</location>
    </subcellularLocation>
</comment>
<dbReference type="GO" id="GO:0003700">
    <property type="term" value="F:DNA-binding transcription factor activity"/>
    <property type="evidence" value="ECO:0007669"/>
    <property type="project" value="InterPro"/>
</dbReference>
<dbReference type="InterPro" id="IPR001471">
    <property type="entry name" value="AP2/ERF_dom"/>
</dbReference>
<evidence type="ECO:0000256" key="3">
    <source>
        <dbReference type="ARBA" id="ARBA00023125"/>
    </source>
</evidence>
<feature type="compositionally biased region" description="Low complexity" evidence="7">
    <location>
        <begin position="86"/>
        <end position="99"/>
    </location>
</feature>
<dbReference type="EMBL" id="NCVQ01000008">
    <property type="protein sequence ID" value="PWZ14098.1"/>
    <property type="molecule type" value="Genomic_DNA"/>
</dbReference>
<evidence type="ECO:0000256" key="6">
    <source>
        <dbReference type="ARBA" id="ARBA00037973"/>
    </source>
</evidence>